<evidence type="ECO:0000313" key="5">
    <source>
        <dbReference type="Proteomes" id="UP000694397"/>
    </source>
</evidence>
<evidence type="ECO:0000256" key="1">
    <source>
        <dbReference type="ARBA" id="ARBA00008552"/>
    </source>
</evidence>
<dbReference type="Ensembl" id="ENSSFOT00015025278.2">
    <property type="protein sequence ID" value="ENSSFOP00015025004.2"/>
    <property type="gene ID" value="ENSSFOG00015016077.2"/>
</dbReference>
<dbReference type="PANTHER" id="PTHR48153">
    <property type="entry name" value="UFM1-SPECIFIC PROTEASE 2"/>
    <property type="match status" value="1"/>
</dbReference>
<dbReference type="InterPro" id="IPR038765">
    <property type="entry name" value="Papain-like_cys_pep_sf"/>
</dbReference>
<dbReference type="InterPro" id="IPR012462">
    <property type="entry name" value="UFSP1/2_DUB_cat"/>
</dbReference>
<organism evidence="4 5">
    <name type="scientific">Scleropages formosus</name>
    <name type="common">Asian bonytongue</name>
    <name type="synonym">Osteoglossum formosum</name>
    <dbReference type="NCBI Taxonomy" id="113540"/>
    <lineage>
        <taxon>Eukaryota</taxon>
        <taxon>Metazoa</taxon>
        <taxon>Chordata</taxon>
        <taxon>Craniata</taxon>
        <taxon>Vertebrata</taxon>
        <taxon>Euteleostomi</taxon>
        <taxon>Actinopterygii</taxon>
        <taxon>Neopterygii</taxon>
        <taxon>Teleostei</taxon>
        <taxon>Osteoglossocephala</taxon>
        <taxon>Osteoglossomorpha</taxon>
        <taxon>Osteoglossiformes</taxon>
        <taxon>Osteoglossidae</taxon>
        <taxon>Scleropages</taxon>
    </lineage>
</organism>
<dbReference type="OrthoDB" id="417506at2759"/>
<keyword evidence="2" id="KW-0378">Hydrolase</keyword>
<feature type="domain" description="UFSP1/2/DUB catalytic" evidence="3">
    <location>
        <begin position="49"/>
        <end position="237"/>
    </location>
</feature>
<name>A0A8C9S3L6_SCLFO</name>
<reference evidence="4 5" key="1">
    <citation type="submission" date="2019-04" db="EMBL/GenBank/DDBJ databases">
        <authorList>
            <consortium name="Wellcome Sanger Institute Data Sharing"/>
        </authorList>
    </citation>
    <scope>NUCLEOTIDE SEQUENCE [LARGE SCALE GENOMIC DNA]</scope>
</reference>
<dbReference type="PANTHER" id="PTHR48153:SF3">
    <property type="entry name" value="INACTIVE UFM1-SPECIFIC PROTEASE 1"/>
    <property type="match status" value="1"/>
</dbReference>
<dbReference type="Pfam" id="PF07910">
    <property type="entry name" value="Peptidase_C78"/>
    <property type="match status" value="1"/>
</dbReference>
<dbReference type="GeneTree" id="ENSGT00940000162936"/>
<sequence length="244" mass="27504">DHKNEIVSEYFMHCFLIMLKSVVEYMTEESLLKNPHVGLPNPEPETLRCSLVKGDYLFYHYGCDGHDDRGWGCGYRTLQTLSSWLCLNGPQQQNQKAAPSITDIQEYLIVLGDKPATFLGCREWIGTCEAAMILDHHHDVPCRILHVRAGGSEMEGVAEELHHHFRINGSPVMMGGDRDNSSKGILGVCTGVQGSYLLVLDPHYYGPSLDTGEVQRLGWVVWKRVDSLDHNSFYNLCLPQTARK</sequence>
<evidence type="ECO:0000259" key="3">
    <source>
        <dbReference type="Pfam" id="PF07910"/>
    </source>
</evidence>
<dbReference type="SUPFAM" id="SSF54001">
    <property type="entry name" value="Cysteine proteinases"/>
    <property type="match status" value="1"/>
</dbReference>
<dbReference type="Proteomes" id="UP000694397">
    <property type="component" value="Chromosome 13"/>
</dbReference>
<comment type="similarity">
    <text evidence="1">Belongs to the peptidase C78 family.</text>
</comment>
<accession>A0A8C9S3L6</accession>
<reference evidence="4" key="2">
    <citation type="submission" date="2025-08" db="UniProtKB">
        <authorList>
            <consortium name="Ensembl"/>
        </authorList>
    </citation>
    <scope>IDENTIFICATION</scope>
</reference>
<dbReference type="Gene3D" id="3.90.70.130">
    <property type="match status" value="1"/>
</dbReference>
<evidence type="ECO:0000313" key="4">
    <source>
        <dbReference type="Ensembl" id="ENSSFOP00015025004.2"/>
    </source>
</evidence>
<reference evidence="4" key="3">
    <citation type="submission" date="2025-09" db="UniProtKB">
        <authorList>
            <consortium name="Ensembl"/>
        </authorList>
    </citation>
    <scope>IDENTIFICATION</scope>
</reference>
<gene>
    <name evidence="4" type="primary">UFSP1</name>
</gene>
<dbReference type="GO" id="GO:0071567">
    <property type="term" value="F:deUFMylase activity"/>
    <property type="evidence" value="ECO:0007669"/>
    <property type="project" value="TreeGrafter"/>
</dbReference>
<protein>
    <submittedName>
        <fullName evidence="4">UFM1-specific peptidase 1</fullName>
    </submittedName>
</protein>
<keyword evidence="5" id="KW-1185">Reference proteome</keyword>
<proteinExistence type="inferred from homology"/>
<dbReference type="AlphaFoldDB" id="A0A8C9S3L6"/>
<evidence type="ECO:0000256" key="2">
    <source>
        <dbReference type="ARBA" id="ARBA00022801"/>
    </source>
</evidence>